<name>A0ABW1XJ42_9ALTE</name>
<dbReference type="RefSeq" id="WP_131257467.1">
    <property type="nucleotide sequence ID" value="NZ_JBHSUS010000001.1"/>
</dbReference>
<evidence type="ECO:0000313" key="2">
    <source>
        <dbReference type="Proteomes" id="UP001596364"/>
    </source>
</evidence>
<dbReference type="Proteomes" id="UP001596364">
    <property type="component" value="Unassembled WGS sequence"/>
</dbReference>
<accession>A0ABW1XJ42</accession>
<sequence length="180" mass="20321">MLKFIGKYLAIGILLGIGMAIIDEIHFQMVKTERTRVFEEMKSTISEMKDMYVIDSSQLFGSNLPDEYFDPSNDLYFSLQTYKDLGQQIEVSGVVTNRGDHVWQGIGIDFEAYTSEGDLVASCTDLTGELLPTHSNGLVIRCPKVDKFKDSVVESVSMKVMWNFHGKRVISHNKQNKPDA</sequence>
<reference evidence="2" key="1">
    <citation type="journal article" date="2019" name="Int. J. Syst. Evol. Microbiol.">
        <title>The Global Catalogue of Microorganisms (GCM) 10K type strain sequencing project: providing services to taxonomists for standard genome sequencing and annotation.</title>
        <authorList>
            <consortium name="The Broad Institute Genomics Platform"/>
            <consortium name="The Broad Institute Genome Sequencing Center for Infectious Disease"/>
            <person name="Wu L."/>
            <person name="Ma J."/>
        </authorList>
    </citation>
    <scope>NUCLEOTIDE SEQUENCE [LARGE SCALE GENOMIC DNA]</scope>
    <source>
        <strain evidence="2">CGMCC 1.16031</strain>
    </source>
</reference>
<proteinExistence type="predicted"/>
<organism evidence="1 2">
    <name type="scientific">Pseudobowmanella zhangzhouensis</name>
    <dbReference type="NCBI Taxonomy" id="1537679"/>
    <lineage>
        <taxon>Bacteria</taxon>
        <taxon>Pseudomonadati</taxon>
        <taxon>Pseudomonadota</taxon>
        <taxon>Gammaproteobacteria</taxon>
        <taxon>Alteromonadales</taxon>
        <taxon>Alteromonadaceae</taxon>
    </lineage>
</organism>
<protein>
    <submittedName>
        <fullName evidence="1">Uncharacterized protein</fullName>
    </submittedName>
</protein>
<keyword evidence="2" id="KW-1185">Reference proteome</keyword>
<comment type="caution">
    <text evidence="1">The sequence shown here is derived from an EMBL/GenBank/DDBJ whole genome shotgun (WGS) entry which is preliminary data.</text>
</comment>
<dbReference type="EMBL" id="JBHSUS010000001">
    <property type="protein sequence ID" value="MFC6439255.1"/>
    <property type="molecule type" value="Genomic_DNA"/>
</dbReference>
<evidence type="ECO:0000313" key="1">
    <source>
        <dbReference type="EMBL" id="MFC6439255.1"/>
    </source>
</evidence>
<gene>
    <name evidence="1" type="ORF">ACFP85_03725</name>
</gene>